<dbReference type="Pfam" id="PF14302">
    <property type="entry name" value="DUF4377"/>
    <property type="match status" value="1"/>
</dbReference>
<proteinExistence type="predicted"/>
<gene>
    <name evidence="2" type="ORF">N0B48_01300</name>
</gene>
<protein>
    <submittedName>
        <fullName evidence="2">DUF4377 domain-containing protein</fullName>
    </submittedName>
</protein>
<accession>A0ABT2IPQ3</accession>
<comment type="caution">
    <text evidence="2">The sequence shown here is derived from an EMBL/GenBank/DDBJ whole genome shotgun (WGS) entry which is preliminary data.</text>
</comment>
<evidence type="ECO:0000313" key="2">
    <source>
        <dbReference type="EMBL" id="MCT2560516.1"/>
    </source>
</evidence>
<dbReference type="PROSITE" id="PS51257">
    <property type="entry name" value="PROKAR_LIPOPROTEIN"/>
    <property type="match status" value="1"/>
</dbReference>
<evidence type="ECO:0000313" key="3">
    <source>
        <dbReference type="Proteomes" id="UP001525566"/>
    </source>
</evidence>
<dbReference type="Proteomes" id="UP001525566">
    <property type="component" value="Unassembled WGS sequence"/>
</dbReference>
<evidence type="ECO:0000259" key="1">
    <source>
        <dbReference type="Pfam" id="PF14302"/>
    </source>
</evidence>
<dbReference type="RefSeq" id="WP_259835988.1">
    <property type="nucleotide sequence ID" value="NZ_JAOAMU010000001.1"/>
</dbReference>
<sequence>MKNFIIVINILFLSLLFVGCSKDDESSVREAEFDISSAYVECNVTFNSPASQKCLTVTESGHSNSYTIGQGTIAGFDYEPGYKYRVNLRLIKIANPPSDGSDTEYELIKVISKVKVD</sequence>
<name>A0ABT2IPQ3_9FLAO</name>
<organism evidence="2 3">
    <name type="scientific">Chryseobacterium herbae</name>
    <dbReference type="NCBI Taxonomy" id="2976476"/>
    <lineage>
        <taxon>Bacteria</taxon>
        <taxon>Pseudomonadati</taxon>
        <taxon>Bacteroidota</taxon>
        <taxon>Flavobacteriia</taxon>
        <taxon>Flavobacteriales</taxon>
        <taxon>Weeksellaceae</taxon>
        <taxon>Chryseobacterium group</taxon>
        <taxon>Chryseobacterium</taxon>
    </lineage>
</organism>
<dbReference type="InterPro" id="IPR025485">
    <property type="entry name" value="DUF4377"/>
</dbReference>
<keyword evidence="3" id="KW-1185">Reference proteome</keyword>
<feature type="domain" description="DUF4377" evidence="1">
    <location>
        <begin position="35"/>
        <end position="113"/>
    </location>
</feature>
<dbReference type="EMBL" id="JAOAMU010000001">
    <property type="protein sequence ID" value="MCT2560516.1"/>
    <property type="molecule type" value="Genomic_DNA"/>
</dbReference>
<reference evidence="2 3" key="1">
    <citation type="submission" date="2022-09" db="EMBL/GenBank/DDBJ databases">
        <title>Chryseobacterium oleae sp.nov., isolated from the inter-root soil of Pyrola calliantha H. Andr. in Tibet.</title>
        <authorList>
            <person name="Li Z."/>
        </authorList>
    </citation>
    <scope>NUCLEOTIDE SEQUENCE [LARGE SCALE GENOMIC DNA]</scope>
    <source>
        <strain evidence="3">pc1-10</strain>
    </source>
</reference>